<dbReference type="EMBL" id="MCGN01000002">
    <property type="protein sequence ID" value="ORZ00937.1"/>
    <property type="molecule type" value="Genomic_DNA"/>
</dbReference>
<dbReference type="Gene3D" id="2.120.10.30">
    <property type="entry name" value="TolB, C-terminal domain"/>
    <property type="match status" value="1"/>
</dbReference>
<evidence type="ECO:0000259" key="2">
    <source>
        <dbReference type="Pfam" id="PF22807"/>
    </source>
</evidence>
<evidence type="ECO:0000313" key="4">
    <source>
        <dbReference type="Proteomes" id="UP000242180"/>
    </source>
</evidence>
<sequence>MRVGSDNAIVPDASAEHPLIQPHPEDQPLCEQSAPIEASAAFRVMDGYTAKVLTRDVANPRKIVLDTANHLLAVSGGQAIYSIRMDKCGNSESVPILTSHQLDGPIEFGLALYDGHLYVGTADAIWQYPYVDGQHSPLAEGTRVVHNIKGTRPDVAIDPFGHAYIPRTTANGDVNTEAASRDAIIKRFNFRAVPSDGYDFETDGEIYAYGTNVQGAMAFDAQARLWGIDAPFEAFRRADLGGDIAPMGLAEEVNLYEFPYKNYGYPYCFTEFDLSSFTESAKGKGAQWAHPVFMNDSVNMDTYCQQEENNRRPAVPLFPESHASSIYFYMGTFCSVGDLDTMGTSVGMPCNWTDTPIVAYHNTNRVVHLPFDDLGHVPRWDKEEEVIFEAQSDIAPVGLAVDAFGRLIVSSDNTNEIFMIQRIYSEKAHQALTDKYDAHERAQEAKEEAKERALAEEKGIDVDDLP</sequence>
<dbReference type="SUPFAM" id="SSF50952">
    <property type="entry name" value="Soluble quinoprotein glucose dehydrogenase"/>
    <property type="match status" value="1"/>
</dbReference>
<protein>
    <recommendedName>
        <fullName evidence="2">Pyrroloquinoline quinone-dependent pyranose dehydrogenase beta-propeller domain-containing protein</fullName>
    </recommendedName>
</protein>
<dbReference type="STRING" id="13706.A0A1X2HNK7"/>
<dbReference type="InterPro" id="IPR011041">
    <property type="entry name" value="Quinoprot_gluc/sorb_DH_b-prop"/>
</dbReference>
<comment type="caution">
    <text evidence="3">The sequence shown here is derived from an EMBL/GenBank/DDBJ whole genome shotgun (WGS) entry which is preliminary data.</text>
</comment>
<feature type="domain" description="Pyrroloquinoline quinone-dependent pyranose dehydrogenase beta-propeller" evidence="2">
    <location>
        <begin position="43"/>
        <end position="422"/>
    </location>
</feature>
<organism evidence="3 4">
    <name type="scientific">Syncephalastrum racemosum</name>
    <name type="common">Filamentous fungus</name>
    <dbReference type="NCBI Taxonomy" id="13706"/>
    <lineage>
        <taxon>Eukaryota</taxon>
        <taxon>Fungi</taxon>
        <taxon>Fungi incertae sedis</taxon>
        <taxon>Mucoromycota</taxon>
        <taxon>Mucoromycotina</taxon>
        <taxon>Mucoromycetes</taxon>
        <taxon>Mucorales</taxon>
        <taxon>Syncephalastraceae</taxon>
        <taxon>Syncephalastrum</taxon>
    </lineage>
</organism>
<dbReference type="InterPro" id="IPR054539">
    <property type="entry name" value="Beta-prop_PDH"/>
</dbReference>
<dbReference type="InParanoid" id="A0A1X2HNK7"/>
<dbReference type="Proteomes" id="UP000242180">
    <property type="component" value="Unassembled WGS sequence"/>
</dbReference>
<dbReference type="AlphaFoldDB" id="A0A1X2HNK7"/>
<keyword evidence="4" id="KW-1185">Reference proteome</keyword>
<dbReference type="Pfam" id="PF22807">
    <property type="entry name" value="TrAA12"/>
    <property type="match status" value="1"/>
</dbReference>
<accession>A0A1X2HNK7</accession>
<feature type="region of interest" description="Disordered" evidence="1">
    <location>
        <begin position="437"/>
        <end position="466"/>
    </location>
</feature>
<reference evidence="3 4" key="1">
    <citation type="submission" date="2016-07" db="EMBL/GenBank/DDBJ databases">
        <title>Pervasive Adenine N6-methylation of Active Genes in Fungi.</title>
        <authorList>
            <consortium name="DOE Joint Genome Institute"/>
            <person name="Mondo S.J."/>
            <person name="Dannebaum R.O."/>
            <person name="Kuo R.C."/>
            <person name="Labutti K."/>
            <person name="Haridas S."/>
            <person name="Kuo A."/>
            <person name="Salamov A."/>
            <person name="Ahrendt S.R."/>
            <person name="Lipzen A."/>
            <person name="Sullivan W."/>
            <person name="Andreopoulos W.B."/>
            <person name="Clum A."/>
            <person name="Lindquist E."/>
            <person name="Daum C."/>
            <person name="Ramamoorthy G.K."/>
            <person name="Gryganskyi A."/>
            <person name="Culley D."/>
            <person name="Magnuson J.K."/>
            <person name="James T.Y."/>
            <person name="O'Malley M.A."/>
            <person name="Stajich J.E."/>
            <person name="Spatafora J.W."/>
            <person name="Visel A."/>
            <person name="Grigoriev I.V."/>
        </authorList>
    </citation>
    <scope>NUCLEOTIDE SEQUENCE [LARGE SCALE GENOMIC DNA]</scope>
    <source>
        <strain evidence="3 4">NRRL 2496</strain>
    </source>
</reference>
<dbReference type="OrthoDB" id="507128at2759"/>
<evidence type="ECO:0000313" key="3">
    <source>
        <dbReference type="EMBL" id="ORZ00937.1"/>
    </source>
</evidence>
<gene>
    <name evidence="3" type="ORF">BCR43DRAFT_529682</name>
</gene>
<dbReference type="OMA" id="SAVYAWD"/>
<proteinExistence type="predicted"/>
<feature type="region of interest" description="Disordered" evidence="1">
    <location>
        <begin position="1"/>
        <end position="28"/>
    </location>
</feature>
<evidence type="ECO:0000256" key="1">
    <source>
        <dbReference type="SAM" id="MobiDB-lite"/>
    </source>
</evidence>
<dbReference type="InterPro" id="IPR011042">
    <property type="entry name" value="6-blade_b-propeller_TolB-like"/>
</dbReference>
<name>A0A1X2HNK7_SYNRA</name>